<keyword evidence="7" id="KW-1185">Reference proteome</keyword>
<evidence type="ECO:0000256" key="2">
    <source>
        <dbReference type="ARBA" id="ARBA00023015"/>
    </source>
</evidence>
<dbReference type="Gene3D" id="6.10.250.540">
    <property type="match status" value="1"/>
</dbReference>
<proteinExistence type="inferred from homology"/>
<comment type="caution">
    <text evidence="6">The sequence shown here is derived from an EMBL/GenBank/DDBJ whole genome shotgun (WGS) entry which is preliminary data.</text>
</comment>
<protein>
    <recommendedName>
        <fullName evidence="5">E2F transcription factor CC-MB domain-containing protein</fullName>
    </recommendedName>
</protein>
<dbReference type="InterPro" id="IPR032198">
    <property type="entry name" value="E2F_CC-MB"/>
</dbReference>
<dbReference type="Proteomes" id="UP001318860">
    <property type="component" value="Unassembled WGS sequence"/>
</dbReference>
<comment type="similarity">
    <text evidence="1">Belongs to the E2F/DP family.</text>
</comment>
<organism evidence="6 7">
    <name type="scientific">Rehmannia glutinosa</name>
    <name type="common">Chinese foxglove</name>
    <dbReference type="NCBI Taxonomy" id="99300"/>
    <lineage>
        <taxon>Eukaryota</taxon>
        <taxon>Viridiplantae</taxon>
        <taxon>Streptophyta</taxon>
        <taxon>Embryophyta</taxon>
        <taxon>Tracheophyta</taxon>
        <taxon>Spermatophyta</taxon>
        <taxon>Magnoliopsida</taxon>
        <taxon>eudicotyledons</taxon>
        <taxon>Gunneridae</taxon>
        <taxon>Pentapetalae</taxon>
        <taxon>asterids</taxon>
        <taxon>lamiids</taxon>
        <taxon>Lamiales</taxon>
        <taxon>Orobanchaceae</taxon>
        <taxon>Rehmannieae</taxon>
        <taxon>Rehmannia</taxon>
    </lineage>
</organism>
<feature type="domain" description="E2F transcription factor CC-MB" evidence="5">
    <location>
        <begin position="141"/>
        <end position="189"/>
    </location>
</feature>
<gene>
    <name evidence="6" type="ORF">DH2020_001690</name>
</gene>
<evidence type="ECO:0000256" key="4">
    <source>
        <dbReference type="ARBA" id="ARBA00023163"/>
    </source>
</evidence>
<evidence type="ECO:0000313" key="7">
    <source>
        <dbReference type="Proteomes" id="UP001318860"/>
    </source>
</evidence>
<sequence length="272" mass="29924">MTARLKPFLFSHDVGHEMGVGFPSIVLLLTTWARNGGGIFFSLKTKGHDFEQSNELGSVEVKNSGNARVQVPRQENSVNDFSSGPASCMGARCSTKAKSAKHAKSVAQEPKLEPVDNFNLTGCCRGFGTFGKEREDEFCHLKGQTVIAIEAPRASFVKVPDPDEDIGFSQKQYRLIVRSTTGPISVYLLRKNEKKSKDISIKRAKLMDPLAWTGSSRIDDADLCSSPCDTSTSSKIYGVQKIVPLDGGIDDDYWLRSDHEVSALDLWSTEEL</sequence>
<reference evidence="6 7" key="1">
    <citation type="journal article" date="2021" name="Comput. Struct. Biotechnol. J.">
        <title>De novo genome assembly of the potent medicinal plant Rehmannia glutinosa using nanopore technology.</title>
        <authorList>
            <person name="Ma L."/>
            <person name="Dong C."/>
            <person name="Song C."/>
            <person name="Wang X."/>
            <person name="Zheng X."/>
            <person name="Niu Y."/>
            <person name="Chen S."/>
            <person name="Feng W."/>
        </authorList>
    </citation>
    <scope>NUCLEOTIDE SEQUENCE [LARGE SCALE GENOMIC DNA]</scope>
    <source>
        <strain evidence="6">DH-2019</strain>
    </source>
</reference>
<keyword evidence="2" id="KW-0805">Transcription regulation</keyword>
<keyword evidence="3" id="KW-0238">DNA-binding</keyword>
<keyword evidence="4" id="KW-0804">Transcription</keyword>
<accession>A0ABR0XSA7</accession>
<name>A0ABR0XSA7_REHGL</name>
<dbReference type="Pfam" id="PF16421">
    <property type="entry name" value="E2F_CC-MB"/>
    <property type="match status" value="1"/>
</dbReference>
<evidence type="ECO:0000313" key="6">
    <source>
        <dbReference type="EMBL" id="KAK6161849.1"/>
    </source>
</evidence>
<dbReference type="EMBL" id="JABTTQ020000002">
    <property type="protein sequence ID" value="KAK6161849.1"/>
    <property type="molecule type" value="Genomic_DNA"/>
</dbReference>
<dbReference type="SUPFAM" id="SSF144074">
    <property type="entry name" value="E2F-DP heterodimerization region"/>
    <property type="match status" value="1"/>
</dbReference>
<evidence type="ECO:0000256" key="3">
    <source>
        <dbReference type="ARBA" id="ARBA00023125"/>
    </source>
</evidence>
<evidence type="ECO:0000256" key="1">
    <source>
        <dbReference type="ARBA" id="ARBA00010940"/>
    </source>
</evidence>
<dbReference type="InterPro" id="IPR037241">
    <property type="entry name" value="E2F-DP_heterodim"/>
</dbReference>
<evidence type="ECO:0000259" key="5">
    <source>
        <dbReference type="Pfam" id="PF16421"/>
    </source>
</evidence>